<sequence>MLPAGIDFKQLGQYFMVSNTIANLVDRQDLVTEMGPIISKIQRNVEAAGENGNYQAPSGTDDKISMEELDQYSRRIGEIEKELQEHFWIAKGISICYTPLHAKPWTEKALTSTSLSSKAFALEQVVTRMKNAISIEQAVDCHFPV</sequence>
<evidence type="ECO:0000313" key="1">
    <source>
        <dbReference type="EMBL" id="CAE4582128.1"/>
    </source>
</evidence>
<dbReference type="AlphaFoldDB" id="A0A7S4QFJ2"/>
<dbReference type="EMBL" id="HBNS01002607">
    <property type="protein sequence ID" value="CAE4582128.1"/>
    <property type="molecule type" value="Transcribed_RNA"/>
</dbReference>
<gene>
    <name evidence="1" type="ORF">DBRI00130_LOCUS2088</name>
</gene>
<accession>A0A7S4QFJ2</accession>
<reference evidence="1" key="1">
    <citation type="submission" date="2021-01" db="EMBL/GenBank/DDBJ databases">
        <authorList>
            <person name="Corre E."/>
            <person name="Pelletier E."/>
            <person name="Niang G."/>
            <person name="Scheremetjew M."/>
            <person name="Finn R."/>
            <person name="Kale V."/>
            <person name="Holt S."/>
            <person name="Cochrane G."/>
            <person name="Meng A."/>
            <person name="Brown T."/>
            <person name="Cohen L."/>
        </authorList>
    </citation>
    <scope>NUCLEOTIDE SEQUENCE</scope>
    <source>
        <strain evidence="1">GSO104</strain>
    </source>
</reference>
<proteinExistence type="predicted"/>
<protein>
    <submittedName>
        <fullName evidence="1">Uncharacterized protein</fullName>
    </submittedName>
</protein>
<organism evidence="1">
    <name type="scientific">Ditylum brightwellii</name>
    <dbReference type="NCBI Taxonomy" id="49249"/>
    <lineage>
        <taxon>Eukaryota</taxon>
        <taxon>Sar</taxon>
        <taxon>Stramenopiles</taxon>
        <taxon>Ochrophyta</taxon>
        <taxon>Bacillariophyta</taxon>
        <taxon>Mediophyceae</taxon>
        <taxon>Lithodesmiophycidae</taxon>
        <taxon>Lithodesmiales</taxon>
        <taxon>Lithodesmiaceae</taxon>
        <taxon>Ditylum</taxon>
    </lineage>
</organism>
<name>A0A7S4QFJ2_9STRA</name>